<keyword evidence="3 7" id="KW-0863">Zinc-finger</keyword>
<sequence length="269" mass="27463">KSGARSSKRQRMIQPEDEYLAVCLVMLARSGAAPYQSPPAACHSTGDTKQADGNTSPAQIITAAAATSEINKYDGNNPVSPITTTTAAAASNSTGETTHKGNPVVVPEIAIPAAAAAASPAANSYKCSVCDKAFASYQALGGHKASHRAKPPTAAAISSDDRSPYTAIPAAAASNPTSALNPSGRLHECTICHKSFTSGQALGGHKRKHYEGVIGSGAAKSRTTSSNGGATSDQMTAAAVIRDFDLNVAPPPELMCDEEAESALPPLFE</sequence>
<feature type="domain" description="C2H2-type" evidence="9">
    <location>
        <begin position="125"/>
        <end position="152"/>
    </location>
</feature>
<keyword evidence="1" id="KW-0479">Metal-binding</keyword>
<organism evidence="10 11">
    <name type="scientific">Erythranthe guttata</name>
    <name type="common">Yellow monkey flower</name>
    <name type="synonym">Mimulus guttatus</name>
    <dbReference type="NCBI Taxonomy" id="4155"/>
    <lineage>
        <taxon>Eukaryota</taxon>
        <taxon>Viridiplantae</taxon>
        <taxon>Streptophyta</taxon>
        <taxon>Embryophyta</taxon>
        <taxon>Tracheophyta</taxon>
        <taxon>Spermatophyta</taxon>
        <taxon>Magnoliopsida</taxon>
        <taxon>eudicotyledons</taxon>
        <taxon>Gunneridae</taxon>
        <taxon>Pentapetalae</taxon>
        <taxon>asterids</taxon>
        <taxon>lamiids</taxon>
        <taxon>Lamiales</taxon>
        <taxon>Phrymaceae</taxon>
        <taxon>Erythranthe</taxon>
    </lineage>
</organism>
<protein>
    <recommendedName>
        <fullName evidence="9">C2H2-type domain-containing protein</fullName>
    </recommendedName>
</protein>
<dbReference type="AlphaFoldDB" id="A0A022RC17"/>
<evidence type="ECO:0000256" key="2">
    <source>
        <dbReference type="ARBA" id="ARBA00022737"/>
    </source>
</evidence>
<dbReference type="GO" id="GO:0000976">
    <property type="term" value="F:transcription cis-regulatory region binding"/>
    <property type="evidence" value="ECO:0000318"/>
    <property type="project" value="GO_Central"/>
</dbReference>
<evidence type="ECO:0000256" key="5">
    <source>
        <dbReference type="ARBA" id="ARBA00023015"/>
    </source>
</evidence>
<evidence type="ECO:0000256" key="7">
    <source>
        <dbReference type="PROSITE-ProRule" id="PRU00042"/>
    </source>
</evidence>
<evidence type="ECO:0000256" key="8">
    <source>
        <dbReference type="SAM" id="MobiDB-lite"/>
    </source>
</evidence>
<dbReference type="SUPFAM" id="SSF57667">
    <property type="entry name" value="beta-beta-alpha zinc fingers"/>
    <property type="match status" value="1"/>
</dbReference>
<evidence type="ECO:0000256" key="6">
    <source>
        <dbReference type="ARBA" id="ARBA00023163"/>
    </source>
</evidence>
<evidence type="ECO:0000256" key="1">
    <source>
        <dbReference type="ARBA" id="ARBA00022723"/>
    </source>
</evidence>
<keyword evidence="11" id="KW-1185">Reference proteome</keyword>
<dbReference type="InterPro" id="IPR013087">
    <property type="entry name" value="Znf_C2H2_type"/>
</dbReference>
<evidence type="ECO:0000259" key="9">
    <source>
        <dbReference type="PROSITE" id="PS50157"/>
    </source>
</evidence>
<dbReference type="Gene3D" id="3.30.160.60">
    <property type="entry name" value="Classic Zinc Finger"/>
    <property type="match status" value="1"/>
</dbReference>
<feature type="region of interest" description="Disordered" evidence="8">
    <location>
        <begin position="142"/>
        <end position="162"/>
    </location>
</feature>
<feature type="non-terminal residue" evidence="10">
    <location>
        <position position="1"/>
    </location>
</feature>
<keyword evidence="6" id="KW-0804">Transcription</keyword>
<evidence type="ECO:0000256" key="4">
    <source>
        <dbReference type="ARBA" id="ARBA00022833"/>
    </source>
</evidence>
<accession>A0A022RC17</accession>
<dbReference type="SMART" id="SM00355">
    <property type="entry name" value="ZnF_C2H2"/>
    <property type="match status" value="2"/>
</dbReference>
<evidence type="ECO:0000313" key="10">
    <source>
        <dbReference type="EMBL" id="EYU37579.1"/>
    </source>
</evidence>
<proteinExistence type="predicted"/>
<dbReference type="GO" id="GO:0005634">
    <property type="term" value="C:nucleus"/>
    <property type="evidence" value="ECO:0000318"/>
    <property type="project" value="GO_Central"/>
</dbReference>
<dbReference type="Pfam" id="PF13912">
    <property type="entry name" value="zf-C2H2_6"/>
    <property type="match status" value="2"/>
</dbReference>
<keyword evidence="5" id="KW-0805">Transcription regulation</keyword>
<feature type="domain" description="C2H2-type" evidence="9">
    <location>
        <begin position="187"/>
        <end position="209"/>
    </location>
</feature>
<dbReference type="PROSITE" id="PS50157">
    <property type="entry name" value="ZINC_FINGER_C2H2_2"/>
    <property type="match status" value="2"/>
</dbReference>
<dbReference type="EMBL" id="KI630513">
    <property type="protein sequence ID" value="EYU37579.1"/>
    <property type="molecule type" value="Genomic_DNA"/>
</dbReference>
<dbReference type="Proteomes" id="UP000030748">
    <property type="component" value="Unassembled WGS sequence"/>
</dbReference>
<dbReference type="GO" id="GO:0006355">
    <property type="term" value="P:regulation of DNA-templated transcription"/>
    <property type="evidence" value="ECO:0000318"/>
    <property type="project" value="GO_Central"/>
</dbReference>
<gene>
    <name evidence="10" type="ORF">MIMGU_mgv1a024189mg</name>
</gene>
<dbReference type="STRING" id="4155.A0A022RC17"/>
<dbReference type="PROSITE" id="PS00028">
    <property type="entry name" value="ZINC_FINGER_C2H2_1"/>
    <property type="match status" value="2"/>
</dbReference>
<evidence type="ECO:0000256" key="3">
    <source>
        <dbReference type="ARBA" id="ARBA00022771"/>
    </source>
</evidence>
<keyword evidence="2" id="KW-0677">Repeat</keyword>
<evidence type="ECO:0000313" key="11">
    <source>
        <dbReference type="Proteomes" id="UP000030748"/>
    </source>
</evidence>
<keyword evidence="4" id="KW-0862">Zinc</keyword>
<dbReference type="GO" id="GO:0003700">
    <property type="term" value="F:DNA-binding transcription factor activity"/>
    <property type="evidence" value="ECO:0000318"/>
    <property type="project" value="GO_Central"/>
</dbReference>
<dbReference type="PANTHER" id="PTHR45988:SF92">
    <property type="entry name" value="C2H2 TYPE ZINC FINGER TRANSCRIPTION FACTOR FAMILY-RELATED"/>
    <property type="match status" value="1"/>
</dbReference>
<dbReference type="eggNOG" id="KOG1721">
    <property type="taxonomic scope" value="Eukaryota"/>
</dbReference>
<reference evidence="10 11" key="1">
    <citation type="journal article" date="2013" name="Proc. Natl. Acad. Sci. U.S.A.">
        <title>Fine-scale variation in meiotic recombination in Mimulus inferred from population shotgun sequencing.</title>
        <authorList>
            <person name="Hellsten U."/>
            <person name="Wright K.M."/>
            <person name="Jenkins J."/>
            <person name="Shu S."/>
            <person name="Yuan Y."/>
            <person name="Wessler S.R."/>
            <person name="Schmutz J."/>
            <person name="Willis J.H."/>
            <person name="Rokhsar D.S."/>
        </authorList>
    </citation>
    <scope>NUCLEOTIDE SEQUENCE [LARGE SCALE GENOMIC DNA]</scope>
    <source>
        <strain evidence="11">cv. DUN x IM62</strain>
    </source>
</reference>
<name>A0A022RC17_ERYGU</name>
<dbReference type="PANTHER" id="PTHR45988">
    <property type="entry name" value="C2H2 TYPE ZINC FINGER TRANSCRIPTION FACTOR FAMILY-RELATED"/>
    <property type="match status" value="1"/>
</dbReference>
<dbReference type="GO" id="GO:0008270">
    <property type="term" value="F:zinc ion binding"/>
    <property type="evidence" value="ECO:0007669"/>
    <property type="project" value="UniProtKB-KW"/>
</dbReference>
<dbReference type="InterPro" id="IPR036236">
    <property type="entry name" value="Znf_C2H2_sf"/>
</dbReference>
<dbReference type="InterPro" id="IPR044653">
    <property type="entry name" value="AZF1/2/3-like"/>
</dbReference>